<dbReference type="OrthoDB" id="1233892at2"/>
<sequence>MKTTSLQVLFIAFLFNACSSSDAVTEVAATNPCASVRDLTAIQQAGNITFTITTDSSPLYYEVSYLMAGSDNNPEFGQKEQMTTLTKTKALYDLGLNPGDVYLFYARAVCSDNSRSTWTTPKSVTITDFCPEPYDLKAGLSNFGFEFDWSATSSASRYEVQYGTQGFSLGAGTIVVSNTAYYGAMQMAANTTYDFYVRAFCNTTNTWSSWVGPYSYFSATNQNLCSVPTNLTYATNSFNATQLAVNFGWHYNGEVNFEYKVVRGGSIVATSTIDTSGTPVVILQKNATYQFYVRAICSSGAPTAWSVPLSFSI</sequence>
<reference evidence="2 3" key="1">
    <citation type="submission" date="2016-10" db="EMBL/GenBank/DDBJ databases">
        <authorList>
            <person name="de Groot N.N."/>
        </authorList>
    </citation>
    <scope>NUCLEOTIDE SEQUENCE [LARGE SCALE GENOMIC DNA]</scope>
    <source>
        <strain evidence="2 3">CGMCC 1.10076</strain>
    </source>
</reference>
<dbReference type="InterPro" id="IPR013783">
    <property type="entry name" value="Ig-like_fold"/>
</dbReference>
<dbReference type="Gene3D" id="2.60.40.10">
    <property type="entry name" value="Immunoglobulins"/>
    <property type="match status" value="2"/>
</dbReference>
<dbReference type="STRING" id="1128970.SAMN04487935_0843"/>
<keyword evidence="1" id="KW-0732">Signal</keyword>
<dbReference type="AlphaFoldDB" id="A0A1G8T5Y1"/>
<dbReference type="InterPro" id="IPR036116">
    <property type="entry name" value="FN3_sf"/>
</dbReference>
<organism evidence="2 3">
    <name type="scientific">Flavobacterium noncentrifugens</name>
    <dbReference type="NCBI Taxonomy" id="1128970"/>
    <lineage>
        <taxon>Bacteria</taxon>
        <taxon>Pseudomonadati</taxon>
        <taxon>Bacteroidota</taxon>
        <taxon>Flavobacteriia</taxon>
        <taxon>Flavobacteriales</taxon>
        <taxon>Flavobacteriaceae</taxon>
        <taxon>Flavobacterium</taxon>
    </lineage>
</organism>
<accession>A0A1G8T5Y1</accession>
<keyword evidence="3" id="KW-1185">Reference proteome</keyword>
<dbReference type="EMBL" id="FNEZ01000001">
    <property type="protein sequence ID" value="SDJ37029.1"/>
    <property type="molecule type" value="Genomic_DNA"/>
</dbReference>
<evidence type="ECO:0000313" key="3">
    <source>
        <dbReference type="Proteomes" id="UP000199580"/>
    </source>
</evidence>
<feature type="signal peptide" evidence="1">
    <location>
        <begin position="1"/>
        <end position="23"/>
    </location>
</feature>
<evidence type="ECO:0008006" key="4">
    <source>
        <dbReference type="Google" id="ProtNLM"/>
    </source>
</evidence>
<name>A0A1G8T5Y1_9FLAO</name>
<dbReference type="Proteomes" id="UP000199580">
    <property type="component" value="Unassembled WGS sequence"/>
</dbReference>
<dbReference type="SUPFAM" id="SSF49265">
    <property type="entry name" value="Fibronectin type III"/>
    <property type="match status" value="2"/>
</dbReference>
<evidence type="ECO:0000313" key="2">
    <source>
        <dbReference type="EMBL" id="SDJ37029.1"/>
    </source>
</evidence>
<protein>
    <recommendedName>
        <fullName evidence="4">Fibronectin type III domain-containing protein</fullName>
    </recommendedName>
</protein>
<gene>
    <name evidence="2" type="ORF">SAMN04487935_0843</name>
</gene>
<evidence type="ECO:0000256" key="1">
    <source>
        <dbReference type="SAM" id="SignalP"/>
    </source>
</evidence>
<dbReference type="RefSeq" id="WP_091392073.1">
    <property type="nucleotide sequence ID" value="NZ_BKAI01000002.1"/>
</dbReference>
<proteinExistence type="predicted"/>
<feature type="chain" id="PRO_5011632448" description="Fibronectin type III domain-containing protein" evidence="1">
    <location>
        <begin position="24"/>
        <end position="313"/>
    </location>
</feature>